<evidence type="ECO:0000313" key="2">
    <source>
        <dbReference type="Proteomes" id="UP000677611"/>
    </source>
</evidence>
<proteinExistence type="predicted"/>
<keyword evidence="2" id="KW-1185">Reference proteome</keyword>
<dbReference type="Proteomes" id="UP000677611">
    <property type="component" value="Unassembled WGS sequence"/>
</dbReference>
<comment type="caution">
    <text evidence="1">The sequence shown here is derived from an EMBL/GenBank/DDBJ whole genome shotgun (WGS) entry which is preliminary data.</text>
</comment>
<sequence length="47" mass="4948">MTLLALPVVLAWTLAKELEESMASEFGGTVISSLLLNPSDVTTVIVS</sequence>
<evidence type="ECO:0000313" key="1">
    <source>
        <dbReference type="EMBL" id="MBO1626061.1"/>
    </source>
</evidence>
<name>A0ABS3NYQ2_9BACI</name>
<organism evidence="1 2">
    <name type="scientific">Bacillus arachidis</name>
    <dbReference type="NCBI Taxonomy" id="2819290"/>
    <lineage>
        <taxon>Bacteria</taxon>
        <taxon>Bacillati</taxon>
        <taxon>Bacillota</taxon>
        <taxon>Bacilli</taxon>
        <taxon>Bacillales</taxon>
        <taxon>Bacillaceae</taxon>
        <taxon>Bacillus</taxon>
    </lineage>
</organism>
<reference evidence="1 2" key="1">
    <citation type="submission" date="2021-03" db="EMBL/GenBank/DDBJ databases">
        <title>Identification of novel Bacillus strains.</title>
        <authorList>
            <person name="Xiao Z."/>
            <person name="Li Y."/>
            <person name="Shen J."/>
        </authorList>
    </citation>
    <scope>NUCLEOTIDE SEQUENCE [LARGE SCALE GENOMIC DNA]</scope>
    <source>
        <strain evidence="1 2">SY8</strain>
    </source>
</reference>
<gene>
    <name evidence="1" type="ORF">J4P90_12545</name>
</gene>
<accession>A0ABS3NYQ2</accession>
<dbReference type="EMBL" id="JAGDQJ010000013">
    <property type="protein sequence ID" value="MBO1626061.1"/>
    <property type="molecule type" value="Genomic_DNA"/>
</dbReference>
<protein>
    <submittedName>
        <fullName evidence="1">Uncharacterized protein</fullName>
    </submittedName>
</protein>